<evidence type="ECO:0000313" key="3">
    <source>
        <dbReference type="EMBL" id="MFC3002720.1"/>
    </source>
</evidence>
<proteinExistence type="predicted"/>
<keyword evidence="4" id="KW-1185">Reference proteome</keyword>
<dbReference type="Proteomes" id="UP001595420">
    <property type="component" value="Unassembled WGS sequence"/>
</dbReference>
<protein>
    <submittedName>
        <fullName evidence="3">NADPH-dependent F420 reductase</fullName>
    </submittedName>
</protein>
<dbReference type="InterPro" id="IPR051267">
    <property type="entry name" value="STEAP_metalloreductase"/>
</dbReference>
<dbReference type="PANTHER" id="PTHR14239:SF10">
    <property type="entry name" value="REDUCTASE"/>
    <property type="match status" value="1"/>
</dbReference>
<dbReference type="Pfam" id="PF03807">
    <property type="entry name" value="F420_oxidored"/>
    <property type="match status" value="1"/>
</dbReference>
<evidence type="ECO:0000256" key="1">
    <source>
        <dbReference type="ARBA" id="ARBA00023002"/>
    </source>
</evidence>
<dbReference type="InterPro" id="IPR028939">
    <property type="entry name" value="P5C_Rdtase_cat_N"/>
</dbReference>
<name>A0ABV7BZ19_9PROT</name>
<dbReference type="PANTHER" id="PTHR14239">
    <property type="entry name" value="DUDULIN-RELATED"/>
    <property type="match status" value="1"/>
</dbReference>
<keyword evidence="1" id="KW-0560">Oxidoreductase</keyword>
<accession>A0ABV7BZ19</accession>
<feature type="domain" description="Pyrroline-5-carboxylate reductase catalytic N-terminal" evidence="2">
    <location>
        <begin position="6"/>
        <end position="92"/>
    </location>
</feature>
<reference evidence="4" key="1">
    <citation type="journal article" date="2019" name="Int. J. Syst. Evol. Microbiol.">
        <title>The Global Catalogue of Microorganisms (GCM) 10K type strain sequencing project: providing services to taxonomists for standard genome sequencing and annotation.</title>
        <authorList>
            <consortium name="The Broad Institute Genomics Platform"/>
            <consortium name="The Broad Institute Genome Sequencing Center for Infectious Disease"/>
            <person name="Wu L."/>
            <person name="Ma J."/>
        </authorList>
    </citation>
    <scope>NUCLEOTIDE SEQUENCE [LARGE SCALE GENOMIC DNA]</scope>
    <source>
        <strain evidence="4">CGMCC 1.16855</strain>
    </source>
</reference>
<evidence type="ECO:0000313" key="4">
    <source>
        <dbReference type="Proteomes" id="UP001595420"/>
    </source>
</evidence>
<dbReference type="RefSeq" id="WP_216838811.1">
    <property type="nucleotide sequence ID" value="NZ_JAFNJS010000007.1"/>
</dbReference>
<dbReference type="EMBL" id="JBHRSB010000007">
    <property type="protein sequence ID" value="MFC3002720.1"/>
    <property type="molecule type" value="Genomic_DNA"/>
</dbReference>
<organism evidence="3 4">
    <name type="scientific">Falsiroseomonas tokyonensis</name>
    <dbReference type="NCBI Taxonomy" id="430521"/>
    <lineage>
        <taxon>Bacteria</taxon>
        <taxon>Pseudomonadati</taxon>
        <taxon>Pseudomonadota</taxon>
        <taxon>Alphaproteobacteria</taxon>
        <taxon>Acetobacterales</taxon>
        <taxon>Roseomonadaceae</taxon>
        <taxon>Falsiroseomonas</taxon>
    </lineage>
</organism>
<gene>
    <name evidence="3" type="ORF">ACFOD3_22665</name>
</gene>
<sequence length="219" mass="21619">MNTMNILILGGAGNIGAPIARRLAAKGHHVTVGFGRDTARLQAIAEEIGGPVGTDASAADVVVLAVPWGAAQAALGAAGNLDGKIVWDCTNPLLPDLSGLALGTTDSGGEQVARWVPGALVVKGVPPFAELMQAAGGTGPLVPDGLAPPAVFVCGEDAAARAVVLGLAADLGAQPVEAGGLATARWTEPVGMLLIQLGYAQGMGPMIGAPLLRYAGPAA</sequence>
<evidence type="ECO:0000259" key="2">
    <source>
        <dbReference type="Pfam" id="PF03807"/>
    </source>
</evidence>
<comment type="caution">
    <text evidence="3">The sequence shown here is derived from an EMBL/GenBank/DDBJ whole genome shotgun (WGS) entry which is preliminary data.</text>
</comment>